<evidence type="ECO:0000256" key="4">
    <source>
        <dbReference type="ARBA" id="ARBA00023163"/>
    </source>
</evidence>
<keyword evidence="5" id="KW-0539">Nucleus</keyword>
<keyword evidence="4" id="KW-0804">Transcription</keyword>
<reference evidence="7" key="1">
    <citation type="submission" date="2023-03" db="EMBL/GenBank/DDBJ databases">
        <title>Massive genome expansion in bonnet fungi (Mycena s.s.) driven by repeated elements and novel gene families across ecological guilds.</title>
        <authorList>
            <consortium name="Lawrence Berkeley National Laboratory"/>
            <person name="Harder C.B."/>
            <person name="Miyauchi S."/>
            <person name="Viragh M."/>
            <person name="Kuo A."/>
            <person name="Thoen E."/>
            <person name="Andreopoulos B."/>
            <person name="Lu D."/>
            <person name="Skrede I."/>
            <person name="Drula E."/>
            <person name="Henrissat B."/>
            <person name="Morin E."/>
            <person name="Kohler A."/>
            <person name="Barry K."/>
            <person name="LaButti K."/>
            <person name="Morin E."/>
            <person name="Salamov A."/>
            <person name="Lipzen A."/>
            <person name="Mereny Z."/>
            <person name="Hegedus B."/>
            <person name="Baldrian P."/>
            <person name="Stursova M."/>
            <person name="Weitz H."/>
            <person name="Taylor A."/>
            <person name="Grigoriev I.V."/>
            <person name="Nagy L.G."/>
            <person name="Martin F."/>
            <person name="Kauserud H."/>
        </authorList>
    </citation>
    <scope>NUCLEOTIDE SEQUENCE</scope>
    <source>
        <strain evidence="7">CBHHK067</strain>
    </source>
</reference>
<name>A0AAD7CX95_MYCRO</name>
<dbReference type="GO" id="GO:0000981">
    <property type="term" value="F:DNA-binding transcription factor activity, RNA polymerase II-specific"/>
    <property type="evidence" value="ECO:0007669"/>
    <property type="project" value="InterPro"/>
</dbReference>
<dbReference type="InterPro" id="IPR050815">
    <property type="entry name" value="TF_fung"/>
</dbReference>
<accession>A0AAD7CX95</accession>
<comment type="subcellular location">
    <subcellularLocation>
        <location evidence="1">Nucleus</location>
    </subcellularLocation>
</comment>
<evidence type="ECO:0000256" key="2">
    <source>
        <dbReference type="ARBA" id="ARBA00022723"/>
    </source>
</evidence>
<dbReference type="PROSITE" id="PS00463">
    <property type="entry name" value="ZN2_CY6_FUNGAL_1"/>
    <property type="match status" value="1"/>
</dbReference>
<dbReference type="PANTHER" id="PTHR47338:SF5">
    <property type="entry name" value="ZN(II)2CYS6 TRANSCRIPTION FACTOR (EUROFUNG)"/>
    <property type="match status" value="1"/>
</dbReference>
<dbReference type="AlphaFoldDB" id="A0AAD7CX95"/>
<evidence type="ECO:0000259" key="6">
    <source>
        <dbReference type="PROSITE" id="PS50048"/>
    </source>
</evidence>
<dbReference type="InterPro" id="IPR036864">
    <property type="entry name" value="Zn2-C6_fun-type_DNA-bd_sf"/>
</dbReference>
<dbReference type="PANTHER" id="PTHR47338">
    <property type="entry name" value="ZN(II)2CYS6 TRANSCRIPTION FACTOR (EUROFUNG)-RELATED"/>
    <property type="match status" value="1"/>
</dbReference>
<dbReference type="EMBL" id="JARKIE010000207">
    <property type="protein sequence ID" value="KAJ7667021.1"/>
    <property type="molecule type" value="Genomic_DNA"/>
</dbReference>
<feature type="domain" description="Zn(2)-C6 fungal-type" evidence="6">
    <location>
        <begin position="15"/>
        <end position="46"/>
    </location>
</feature>
<dbReference type="SUPFAM" id="SSF57701">
    <property type="entry name" value="Zn2/Cys6 DNA-binding domain"/>
    <property type="match status" value="1"/>
</dbReference>
<evidence type="ECO:0000313" key="8">
    <source>
        <dbReference type="Proteomes" id="UP001221757"/>
    </source>
</evidence>
<dbReference type="GO" id="GO:0005634">
    <property type="term" value="C:nucleus"/>
    <property type="evidence" value="ECO:0007669"/>
    <property type="project" value="UniProtKB-SubCell"/>
</dbReference>
<protein>
    <recommendedName>
        <fullName evidence="6">Zn(2)-C6 fungal-type domain-containing protein</fullName>
    </recommendedName>
</protein>
<comment type="caution">
    <text evidence="7">The sequence shown here is derived from an EMBL/GenBank/DDBJ whole genome shotgun (WGS) entry which is preliminary data.</text>
</comment>
<dbReference type="Gene3D" id="4.10.240.10">
    <property type="entry name" value="Zn(2)-C6 fungal-type DNA-binding domain"/>
    <property type="match status" value="1"/>
</dbReference>
<evidence type="ECO:0000313" key="7">
    <source>
        <dbReference type="EMBL" id="KAJ7667021.1"/>
    </source>
</evidence>
<evidence type="ECO:0000256" key="3">
    <source>
        <dbReference type="ARBA" id="ARBA00023015"/>
    </source>
</evidence>
<evidence type="ECO:0000256" key="5">
    <source>
        <dbReference type="ARBA" id="ARBA00023242"/>
    </source>
</evidence>
<dbReference type="GO" id="GO:0008270">
    <property type="term" value="F:zinc ion binding"/>
    <property type="evidence" value="ECO:0007669"/>
    <property type="project" value="InterPro"/>
</dbReference>
<feature type="non-terminal residue" evidence="7">
    <location>
        <position position="1"/>
    </location>
</feature>
<keyword evidence="3" id="KW-0805">Transcription regulation</keyword>
<sequence>MSKAPASVTRFKTPTCVLCRQRKLRCDGENPCGPCSRARTLVVCTFIPKIAGQLRSELPKGAACISCRCDGILPCRTCTAASRAHECEYRDRANRRVCATDQDVLSLPDGASTHTSRSANTSLFYMPGYSSSLDLPPDTERTGSRFSLFLPSPGSSGLPASNRPLSMSGGSSAANSSAFPHLLTRGYTSSIAFRDTSLERASEFRNLFLDHCWHYGLNVTAEKRDALSRGDTSGALVPPVLVNVCQLLGYLLANHSQSETWQYFQGQTEGEVDQARITFEILDRQDSRVDPEPALQAYALLVLYYGMKGDIVMFTTTWTKLRDLIARDMAALGLDDIPSLDRTTQLDFSSYPRGSGQEALSTFSQIIFLELGRTLVWKLPPSLDPSILVKFRQLVAMHRTGTEMNFMRAKSNLFLFDSRQLVTELGRSEPGQPPSAAWSKRYWILIHNIHTHLNALNMPLLEVSFIHEAQVLTLKICIIFALAGLIDLYAVFAPFQSEPRLKHCEAVKKMAAVCGMFSGRDFQYLDSGLGLCWSLALRPIFDNPEAQAAVARSHAGYQPALNIILECRRRLSQATPY</sequence>
<dbReference type="CDD" id="cd00067">
    <property type="entry name" value="GAL4"/>
    <property type="match status" value="1"/>
</dbReference>
<evidence type="ECO:0000256" key="1">
    <source>
        <dbReference type="ARBA" id="ARBA00004123"/>
    </source>
</evidence>
<dbReference type="Pfam" id="PF00172">
    <property type="entry name" value="Zn_clus"/>
    <property type="match status" value="1"/>
</dbReference>
<dbReference type="SMART" id="SM00066">
    <property type="entry name" value="GAL4"/>
    <property type="match status" value="2"/>
</dbReference>
<keyword evidence="8" id="KW-1185">Reference proteome</keyword>
<proteinExistence type="predicted"/>
<gene>
    <name evidence="7" type="ORF">B0H17DRAFT_1089355</name>
</gene>
<dbReference type="InterPro" id="IPR001138">
    <property type="entry name" value="Zn2Cys6_DnaBD"/>
</dbReference>
<keyword evidence="2" id="KW-0479">Metal-binding</keyword>
<dbReference type="Proteomes" id="UP001221757">
    <property type="component" value="Unassembled WGS sequence"/>
</dbReference>
<organism evidence="7 8">
    <name type="scientific">Mycena rosella</name>
    <name type="common">Pink bonnet</name>
    <name type="synonym">Agaricus rosellus</name>
    <dbReference type="NCBI Taxonomy" id="1033263"/>
    <lineage>
        <taxon>Eukaryota</taxon>
        <taxon>Fungi</taxon>
        <taxon>Dikarya</taxon>
        <taxon>Basidiomycota</taxon>
        <taxon>Agaricomycotina</taxon>
        <taxon>Agaricomycetes</taxon>
        <taxon>Agaricomycetidae</taxon>
        <taxon>Agaricales</taxon>
        <taxon>Marasmiineae</taxon>
        <taxon>Mycenaceae</taxon>
        <taxon>Mycena</taxon>
    </lineage>
</organism>
<dbReference type="PROSITE" id="PS50048">
    <property type="entry name" value="ZN2_CY6_FUNGAL_2"/>
    <property type="match status" value="1"/>
</dbReference>